<evidence type="ECO:0000256" key="1">
    <source>
        <dbReference type="SAM" id="MobiDB-lite"/>
    </source>
</evidence>
<dbReference type="EMBL" id="QGKX02000996">
    <property type="protein sequence ID" value="KAF3556785.1"/>
    <property type="molecule type" value="Genomic_DNA"/>
</dbReference>
<organism evidence="2 3">
    <name type="scientific">Brassica cretica</name>
    <name type="common">Mustard</name>
    <dbReference type="NCBI Taxonomy" id="69181"/>
    <lineage>
        <taxon>Eukaryota</taxon>
        <taxon>Viridiplantae</taxon>
        <taxon>Streptophyta</taxon>
        <taxon>Embryophyta</taxon>
        <taxon>Tracheophyta</taxon>
        <taxon>Spermatophyta</taxon>
        <taxon>Magnoliopsida</taxon>
        <taxon>eudicotyledons</taxon>
        <taxon>Gunneridae</taxon>
        <taxon>Pentapetalae</taxon>
        <taxon>rosids</taxon>
        <taxon>malvids</taxon>
        <taxon>Brassicales</taxon>
        <taxon>Brassicaceae</taxon>
        <taxon>Brassiceae</taxon>
        <taxon>Brassica</taxon>
    </lineage>
</organism>
<feature type="region of interest" description="Disordered" evidence="1">
    <location>
        <begin position="20"/>
        <end position="48"/>
    </location>
</feature>
<feature type="region of interest" description="Disordered" evidence="1">
    <location>
        <begin position="139"/>
        <end position="161"/>
    </location>
</feature>
<feature type="compositionally biased region" description="Polar residues" evidence="1">
    <location>
        <begin position="150"/>
        <end position="161"/>
    </location>
</feature>
<accession>A0A8S9R4D0</accession>
<evidence type="ECO:0000313" key="2">
    <source>
        <dbReference type="EMBL" id="KAF3556785.1"/>
    </source>
</evidence>
<sequence length="161" mass="17798">MIVFKKSHERESHNLIPVVTKKTKSSSLRLLSPSPGSSAPLHPPPFLSPNHSNPLPNLHIHGLFHSHCLSLSLPLSLPPNRSLNSAAVTAPIQPPYPSQQPFPPPFPSETETNSPAPLTPTSITLRWCQNSHHLLLNYQEENHSPRRPMSLQSNLLAETHP</sequence>
<dbReference type="Proteomes" id="UP000712600">
    <property type="component" value="Unassembled WGS sequence"/>
</dbReference>
<feature type="compositionally biased region" description="Low complexity" evidence="1">
    <location>
        <begin position="25"/>
        <end position="40"/>
    </location>
</feature>
<feature type="compositionally biased region" description="Polar residues" evidence="1">
    <location>
        <begin position="109"/>
        <end position="121"/>
    </location>
</feature>
<protein>
    <submittedName>
        <fullName evidence="2">Uncharacterized protein</fullName>
    </submittedName>
</protein>
<evidence type="ECO:0000313" key="3">
    <source>
        <dbReference type="Proteomes" id="UP000712600"/>
    </source>
</evidence>
<gene>
    <name evidence="2" type="ORF">F2Q69_00010379</name>
</gene>
<feature type="compositionally biased region" description="Pro residues" evidence="1">
    <location>
        <begin position="92"/>
        <end position="107"/>
    </location>
</feature>
<reference evidence="2" key="1">
    <citation type="submission" date="2019-12" db="EMBL/GenBank/DDBJ databases">
        <title>Genome sequencing and annotation of Brassica cretica.</title>
        <authorList>
            <person name="Studholme D.J."/>
            <person name="Sarris P."/>
        </authorList>
    </citation>
    <scope>NUCLEOTIDE SEQUENCE</scope>
    <source>
        <strain evidence="2">PFS-109/04</strain>
        <tissue evidence="2">Leaf</tissue>
    </source>
</reference>
<proteinExistence type="predicted"/>
<comment type="caution">
    <text evidence="2">The sequence shown here is derived from an EMBL/GenBank/DDBJ whole genome shotgun (WGS) entry which is preliminary data.</text>
</comment>
<name>A0A8S9R4D0_BRACR</name>
<feature type="region of interest" description="Disordered" evidence="1">
    <location>
        <begin position="80"/>
        <end position="121"/>
    </location>
</feature>
<dbReference type="AlphaFoldDB" id="A0A8S9R4D0"/>